<name>C7N0N3_SLAHD</name>
<evidence type="ECO:0000256" key="2">
    <source>
        <dbReference type="SAM" id="Phobius"/>
    </source>
</evidence>
<keyword evidence="2" id="KW-1133">Transmembrane helix</keyword>
<feature type="compositionally biased region" description="Basic and acidic residues" evidence="1">
    <location>
        <begin position="33"/>
        <end position="48"/>
    </location>
</feature>
<feature type="transmembrane region" description="Helical" evidence="2">
    <location>
        <begin position="100"/>
        <end position="120"/>
    </location>
</feature>
<evidence type="ECO:0000256" key="1">
    <source>
        <dbReference type="SAM" id="MobiDB-lite"/>
    </source>
</evidence>
<dbReference type="AlphaFoldDB" id="C7N0N3"/>
<dbReference type="KEGG" id="shi:Shel_00360"/>
<gene>
    <name evidence="3" type="ordered locus">Shel_00360</name>
</gene>
<keyword evidence="4" id="KW-1185">Reference proteome</keyword>
<organism evidence="3 4">
    <name type="scientific">Slackia heliotrinireducens (strain ATCC 29202 / DSM 20476 / NCTC 11029 / RHS 1)</name>
    <name type="common">Peptococcus heliotrinreducens</name>
    <dbReference type="NCBI Taxonomy" id="471855"/>
    <lineage>
        <taxon>Bacteria</taxon>
        <taxon>Bacillati</taxon>
        <taxon>Actinomycetota</taxon>
        <taxon>Coriobacteriia</taxon>
        <taxon>Eggerthellales</taxon>
        <taxon>Eggerthellaceae</taxon>
        <taxon>Slackia</taxon>
    </lineage>
</organism>
<evidence type="ECO:0000313" key="3">
    <source>
        <dbReference type="EMBL" id="ACV21111.1"/>
    </source>
</evidence>
<proteinExistence type="predicted"/>
<dbReference type="STRING" id="471855.Shel_00360"/>
<dbReference type="HOGENOM" id="CLU_099779_0_0_11"/>
<dbReference type="EMBL" id="CP001684">
    <property type="protein sequence ID" value="ACV21111.1"/>
    <property type="molecule type" value="Genomic_DNA"/>
</dbReference>
<reference evidence="3 4" key="1">
    <citation type="journal article" date="2009" name="Stand. Genomic Sci.">
        <title>Complete genome sequence of Slackia heliotrinireducens type strain (RHS 1).</title>
        <authorList>
            <person name="Pukall R."/>
            <person name="Lapidus A."/>
            <person name="Nolan M."/>
            <person name="Copeland A."/>
            <person name="Glavina Del Rio T."/>
            <person name="Lucas S."/>
            <person name="Chen F."/>
            <person name="Tice H."/>
            <person name="Cheng J.F."/>
            <person name="Chertkov O."/>
            <person name="Bruce D."/>
            <person name="Goodwin L."/>
            <person name="Kuske C."/>
            <person name="Brettin T."/>
            <person name="Detter J.C."/>
            <person name="Han C."/>
            <person name="Pitluck S."/>
            <person name="Pati A."/>
            <person name="Mavrommatis K."/>
            <person name="Ivanova N."/>
            <person name="Ovchinnikova G."/>
            <person name="Chen A."/>
            <person name="Palaniappan K."/>
            <person name="Schneider S."/>
            <person name="Rohde M."/>
            <person name="Chain P."/>
            <person name="D'haeseleer P."/>
            <person name="Goker M."/>
            <person name="Bristow J."/>
            <person name="Eisen J.A."/>
            <person name="Markowitz V."/>
            <person name="Kyrpides N.C."/>
            <person name="Klenk H.P."/>
            <person name="Hugenholtz P."/>
        </authorList>
    </citation>
    <scope>NUCLEOTIDE SEQUENCE [LARGE SCALE GENOMIC DNA]</scope>
    <source>
        <strain evidence="4">ATCC 29202 / DSM 20476 / NCTC 11029 / RHS 1</strain>
    </source>
</reference>
<feature type="transmembrane region" description="Helical" evidence="2">
    <location>
        <begin position="74"/>
        <end position="94"/>
    </location>
</feature>
<evidence type="ECO:0000313" key="4">
    <source>
        <dbReference type="Proteomes" id="UP000002026"/>
    </source>
</evidence>
<dbReference type="eggNOG" id="ENOG5032FXR">
    <property type="taxonomic scope" value="Bacteria"/>
</dbReference>
<dbReference type="Proteomes" id="UP000002026">
    <property type="component" value="Chromosome"/>
</dbReference>
<keyword evidence="2" id="KW-0812">Transmembrane</keyword>
<keyword evidence="2" id="KW-0472">Membrane</keyword>
<protein>
    <submittedName>
        <fullName evidence="3">Uncharacterized protein</fullName>
    </submittedName>
</protein>
<accession>C7N0N3</accession>
<feature type="region of interest" description="Disordered" evidence="1">
    <location>
        <begin position="1"/>
        <end position="48"/>
    </location>
</feature>
<sequence>MNDRYQQENLGQTRKSAASLKPKSKAAASVRIADNKKTDKQKREAAKARRAEAAERERAFYNPPTERFHKLRRLWLICIFGAILLTIIGSFFIARADETAVYSWIFLVPAYIAIGFAMWLDMSKIRKVRIAYQEEMVKKYGAKKAAEKAAEEVAAWEVEHPRWTLSSLFGGKKKADAAAAEEETTDAK</sequence>
<feature type="compositionally biased region" description="Low complexity" evidence="1">
    <location>
        <begin position="15"/>
        <end position="29"/>
    </location>
</feature>